<dbReference type="EMBL" id="MHWE01000022">
    <property type="protein sequence ID" value="OHB03179.1"/>
    <property type="molecule type" value="Genomic_DNA"/>
</dbReference>
<dbReference type="Proteomes" id="UP000176800">
    <property type="component" value="Unassembled WGS sequence"/>
</dbReference>
<name>A0A1G2U1A1_9BACT</name>
<reference evidence="2 3" key="1">
    <citation type="journal article" date="2016" name="Nat. Commun.">
        <title>Thousands of microbial genomes shed light on interconnected biogeochemical processes in an aquifer system.</title>
        <authorList>
            <person name="Anantharaman K."/>
            <person name="Brown C.T."/>
            <person name="Hug L.A."/>
            <person name="Sharon I."/>
            <person name="Castelle C.J."/>
            <person name="Probst A.J."/>
            <person name="Thomas B.C."/>
            <person name="Singh A."/>
            <person name="Wilkins M.J."/>
            <person name="Karaoz U."/>
            <person name="Brodie E.L."/>
            <person name="Williams K.H."/>
            <person name="Hubbard S.S."/>
            <person name="Banfield J.F."/>
        </authorList>
    </citation>
    <scope>NUCLEOTIDE SEQUENCE [LARGE SCALE GENOMIC DNA]</scope>
</reference>
<evidence type="ECO:0000313" key="2">
    <source>
        <dbReference type="EMBL" id="OHB03179.1"/>
    </source>
</evidence>
<gene>
    <name evidence="2" type="ORF">A3B14_02505</name>
</gene>
<sequence length="142" mass="16003">MESVNPDQEQRETLVLPEVSPEGVERVIEKAVNMINEIKGLNHEMYGDIQGPLVSGSQIERRNMLQEGVNLIVEILDEIMPKGKGYWAKRIVEEGDSIQSEKLATARMRGQLLEDIFDGKPEIVDQDTPAPPPFPKDSIFFN</sequence>
<proteinExistence type="predicted"/>
<accession>A0A1G2U1A1</accession>
<dbReference type="AlphaFoldDB" id="A0A1G2U1A1"/>
<protein>
    <submittedName>
        <fullName evidence="2">Uncharacterized protein</fullName>
    </submittedName>
</protein>
<feature type="region of interest" description="Disordered" evidence="1">
    <location>
        <begin position="122"/>
        <end position="142"/>
    </location>
</feature>
<evidence type="ECO:0000256" key="1">
    <source>
        <dbReference type="SAM" id="MobiDB-lite"/>
    </source>
</evidence>
<evidence type="ECO:0000313" key="3">
    <source>
        <dbReference type="Proteomes" id="UP000176800"/>
    </source>
</evidence>
<organism evidence="2 3">
    <name type="scientific">Candidatus Zambryskibacteria bacterium RIFCSPLOWO2_01_FULL_45_21</name>
    <dbReference type="NCBI Taxonomy" id="1802761"/>
    <lineage>
        <taxon>Bacteria</taxon>
        <taxon>Candidatus Zambryskiibacteriota</taxon>
    </lineage>
</organism>
<comment type="caution">
    <text evidence="2">The sequence shown here is derived from an EMBL/GenBank/DDBJ whole genome shotgun (WGS) entry which is preliminary data.</text>
</comment>